<comment type="caution">
    <text evidence="8">The sequence shown here is derived from an EMBL/GenBank/DDBJ whole genome shotgun (WGS) entry which is preliminary data.</text>
</comment>
<reference evidence="9" key="1">
    <citation type="journal article" date="2019" name="Int. J. Syst. Evol. Microbiol.">
        <title>The Global Catalogue of Microorganisms (GCM) 10K type strain sequencing project: providing services to taxonomists for standard genome sequencing and annotation.</title>
        <authorList>
            <consortium name="The Broad Institute Genomics Platform"/>
            <consortium name="The Broad Institute Genome Sequencing Center for Infectious Disease"/>
            <person name="Wu L."/>
            <person name="Ma J."/>
        </authorList>
    </citation>
    <scope>NUCLEOTIDE SEQUENCE [LARGE SCALE GENOMIC DNA]</scope>
    <source>
        <strain evidence="9">CCUG 57263</strain>
    </source>
</reference>
<feature type="binding site" evidence="5">
    <location>
        <begin position="129"/>
        <end position="133"/>
    </location>
    <ligand>
        <name>S-adenosyl-L-methionine</name>
        <dbReference type="ChEBI" id="CHEBI:59789"/>
    </ligand>
</feature>
<dbReference type="PANTHER" id="PTHR18895:SF74">
    <property type="entry name" value="MTRF1L RELEASE FACTOR GLUTAMINE METHYLTRANSFERASE"/>
    <property type="match status" value="1"/>
</dbReference>
<keyword evidence="2 5" id="KW-0808">Transferase</keyword>
<gene>
    <name evidence="5 8" type="primary">prmC</name>
    <name evidence="8" type="ORF">ACFQ03_17505</name>
</gene>
<evidence type="ECO:0000256" key="5">
    <source>
        <dbReference type="HAMAP-Rule" id="MF_02126"/>
    </source>
</evidence>
<dbReference type="RefSeq" id="WP_379289758.1">
    <property type="nucleotide sequence ID" value="NZ_JBHTIU010000067.1"/>
</dbReference>
<dbReference type="InterPro" id="IPR004556">
    <property type="entry name" value="HemK-like"/>
</dbReference>
<feature type="binding site" evidence="5">
    <location>
        <begin position="198"/>
        <end position="201"/>
    </location>
    <ligand>
        <name>substrate</name>
    </ligand>
</feature>
<dbReference type="InterPro" id="IPR050320">
    <property type="entry name" value="N5-glutamine_MTase"/>
</dbReference>
<dbReference type="HAMAP" id="MF_02126">
    <property type="entry name" value="RF_methyltr_PrmC"/>
    <property type="match status" value="1"/>
</dbReference>
<evidence type="ECO:0000259" key="7">
    <source>
        <dbReference type="Pfam" id="PF17827"/>
    </source>
</evidence>
<dbReference type="InterPro" id="IPR040758">
    <property type="entry name" value="PrmC_N"/>
</dbReference>
<dbReference type="GO" id="GO:0032259">
    <property type="term" value="P:methylation"/>
    <property type="evidence" value="ECO:0007669"/>
    <property type="project" value="UniProtKB-KW"/>
</dbReference>
<feature type="binding site" evidence="5">
    <location>
        <position position="198"/>
    </location>
    <ligand>
        <name>S-adenosyl-L-methionine</name>
        <dbReference type="ChEBI" id="CHEBI:59789"/>
    </ligand>
</feature>
<keyword evidence="1 5" id="KW-0489">Methyltransferase</keyword>
<dbReference type="PANTHER" id="PTHR18895">
    <property type="entry name" value="HEMK METHYLTRANSFERASE"/>
    <property type="match status" value="1"/>
</dbReference>
<dbReference type="NCBIfam" id="TIGR00536">
    <property type="entry name" value="hemK_fam"/>
    <property type="match status" value="1"/>
</dbReference>
<name>A0ABW3DEH1_9BACL</name>
<comment type="catalytic activity">
    <reaction evidence="4 5">
        <text>L-glutaminyl-[peptide chain release factor] + S-adenosyl-L-methionine = N(5)-methyl-L-glutaminyl-[peptide chain release factor] + S-adenosyl-L-homocysteine + H(+)</text>
        <dbReference type="Rhea" id="RHEA:42896"/>
        <dbReference type="Rhea" id="RHEA-COMP:10271"/>
        <dbReference type="Rhea" id="RHEA-COMP:10272"/>
        <dbReference type="ChEBI" id="CHEBI:15378"/>
        <dbReference type="ChEBI" id="CHEBI:30011"/>
        <dbReference type="ChEBI" id="CHEBI:57856"/>
        <dbReference type="ChEBI" id="CHEBI:59789"/>
        <dbReference type="ChEBI" id="CHEBI:61891"/>
        <dbReference type="EC" id="2.1.1.297"/>
    </reaction>
</comment>
<dbReference type="NCBIfam" id="TIGR03534">
    <property type="entry name" value="RF_mod_PrmC"/>
    <property type="match status" value="1"/>
</dbReference>
<sequence length="292" mass="32727">MNVNRPSSIREAYIWASSFLQGQGVPDAGACSELLLQYVLGWDRNRLLLNWQESFPEDRMSAWQVAIQRKASGEPVQYIIGEQEFYGLSYTVTPAVLIPRPETELLVEALIKQGKRMWPEQEPLLVDVGTGSGAIAVTVAVQCPEWRIWATDLSEEALQVAKLNGAKHTGEGRIEFMLGDLLDPLIRKRAEIDILVSNPPYIPSGDMPSLQKEVGQYEPHLALHGGEDGMDYYRRFLIDMDKLTAPPALVGFEVGQGQARAVEEMLKREGKWSETQIVTDLAGIERHVLAWR</sequence>
<dbReference type="Gene3D" id="1.10.8.10">
    <property type="entry name" value="DNA helicase RuvA subunit, C-terminal domain"/>
    <property type="match status" value="1"/>
</dbReference>
<dbReference type="EMBL" id="JBHTIU010000067">
    <property type="protein sequence ID" value="MFD0870939.1"/>
    <property type="molecule type" value="Genomic_DNA"/>
</dbReference>
<feature type="binding site" evidence="5">
    <location>
        <position position="152"/>
    </location>
    <ligand>
        <name>S-adenosyl-L-methionine</name>
        <dbReference type="ChEBI" id="CHEBI:59789"/>
    </ligand>
</feature>
<evidence type="ECO:0000256" key="4">
    <source>
        <dbReference type="ARBA" id="ARBA00048391"/>
    </source>
</evidence>
<organism evidence="8 9">
    <name type="scientific">Paenibacillus residui</name>
    <dbReference type="NCBI Taxonomy" id="629724"/>
    <lineage>
        <taxon>Bacteria</taxon>
        <taxon>Bacillati</taxon>
        <taxon>Bacillota</taxon>
        <taxon>Bacilli</taxon>
        <taxon>Bacillales</taxon>
        <taxon>Paenibacillaceae</taxon>
        <taxon>Paenibacillus</taxon>
    </lineage>
</organism>
<keyword evidence="9" id="KW-1185">Reference proteome</keyword>
<dbReference type="InterPro" id="IPR019874">
    <property type="entry name" value="RF_methyltr_PrmC"/>
</dbReference>
<comment type="similarity">
    <text evidence="5">Belongs to the protein N5-glutamine methyltransferase family. PrmC subfamily.</text>
</comment>
<keyword evidence="3 5" id="KW-0949">S-adenosyl-L-methionine</keyword>
<dbReference type="CDD" id="cd02440">
    <property type="entry name" value="AdoMet_MTases"/>
    <property type="match status" value="1"/>
</dbReference>
<dbReference type="Gene3D" id="3.40.50.150">
    <property type="entry name" value="Vaccinia Virus protein VP39"/>
    <property type="match status" value="1"/>
</dbReference>
<comment type="function">
    <text evidence="5">Methylates the class 1 translation termination release factors RF1/PrfA and RF2/PrfB on the glutamine residue of the universally conserved GGQ motif.</text>
</comment>
<accession>A0ABW3DEH1</accession>
<protein>
    <recommendedName>
        <fullName evidence="5">Release factor glutamine methyltransferase</fullName>
        <shortName evidence="5">RF MTase</shortName>
        <ecNumber evidence="5">2.1.1.297</ecNumber>
    </recommendedName>
    <alternativeName>
        <fullName evidence="5">N5-glutamine methyltransferase PrmC</fullName>
    </alternativeName>
    <alternativeName>
        <fullName evidence="5">Protein-(glutamine-N5) MTase PrmC</fullName>
    </alternativeName>
    <alternativeName>
        <fullName evidence="5">Protein-glutamine N-methyltransferase PrmC</fullName>
    </alternativeName>
</protein>
<evidence type="ECO:0000256" key="2">
    <source>
        <dbReference type="ARBA" id="ARBA00022679"/>
    </source>
</evidence>
<dbReference type="Pfam" id="PF17827">
    <property type="entry name" value="PrmC_N"/>
    <property type="match status" value="1"/>
</dbReference>
<dbReference type="GO" id="GO:0102559">
    <property type="term" value="F:peptide chain release factor N(5)-glutamine methyltransferase activity"/>
    <property type="evidence" value="ECO:0007669"/>
    <property type="project" value="UniProtKB-EC"/>
</dbReference>
<dbReference type="InterPro" id="IPR029063">
    <property type="entry name" value="SAM-dependent_MTases_sf"/>
</dbReference>
<evidence type="ECO:0000259" key="6">
    <source>
        <dbReference type="Pfam" id="PF05175"/>
    </source>
</evidence>
<proteinExistence type="inferred from homology"/>
<evidence type="ECO:0000313" key="8">
    <source>
        <dbReference type="EMBL" id="MFD0870939.1"/>
    </source>
</evidence>
<feature type="domain" description="Methyltransferase small" evidence="6">
    <location>
        <begin position="103"/>
        <end position="201"/>
    </location>
</feature>
<evidence type="ECO:0000313" key="9">
    <source>
        <dbReference type="Proteomes" id="UP001597120"/>
    </source>
</evidence>
<dbReference type="Pfam" id="PF05175">
    <property type="entry name" value="MTS"/>
    <property type="match status" value="1"/>
</dbReference>
<dbReference type="EC" id="2.1.1.297" evidence="5"/>
<dbReference type="SUPFAM" id="SSF53335">
    <property type="entry name" value="S-adenosyl-L-methionine-dependent methyltransferases"/>
    <property type="match status" value="1"/>
</dbReference>
<dbReference type="Proteomes" id="UP001597120">
    <property type="component" value="Unassembled WGS sequence"/>
</dbReference>
<dbReference type="InterPro" id="IPR002052">
    <property type="entry name" value="DNA_methylase_N6_adenine_CS"/>
</dbReference>
<dbReference type="PROSITE" id="PS00092">
    <property type="entry name" value="N6_MTASE"/>
    <property type="match status" value="1"/>
</dbReference>
<feature type="domain" description="Release factor glutamine methyltransferase N-terminal" evidence="7">
    <location>
        <begin position="11"/>
        <end position="81"/>
    </location>
</feature>
<dbReference type="InterPro" id="IPR007848">
    <property type="entry name" value="Small_mtfrase_dom"/>
</dbReference>
<evidence type="ECO:0000256" key="1">
    <source>
        <dbReference type="ARBA" id="ARBA00022603"/>
    </source>
</evidence>
<comment type="caution">
    <text evidence="5">Lacks conserved residue(s) required for the propagation of feature annotation.</text>
</comment>
<evidence type="ECO:0000256" key="3">
    <source>
        <dbReference type="ARBA" id="ARBA00022691"/>
    </source>
</evidence>